<keyword evidence="8" id="KW-1185">Reference proteome</keyword>
<evidence type="ECO:0000256" key="1">
    <source>
        <dbReference type="ARBA" id="ARBA00004123"/>
    </source>
</evidence>
<dbReference type="Proteomes" id="UP000812966">
    <property type="component" value="Unassembled WGS sequence"/>
</dbReference>
<comment type="caution">
    <text evidence="7">The sequence shown here is derived from an EMBL/GenBank/DDBJ whole genome shotgun (WGS) entry which is preliminary data.</text>
</comment>
<dbReference type="PANTHER" id="PTHR10870:SF0">
    <property type="entry name" value="CELL CYCLE CHECKPOINT PROTEIN RAD1"/>
    <property type="match status" value="1"/>
</dbReference>
<dbReference type="InterPro" id="IPR003021">
    <property type="entry name" value="Rad1_Rec1_Rad17"/>
</dbReference>
<evidence type="ECO:0000256" key="2">
    <source>
        <dbReference type="ARBA" id="ARBA00010991"/>
    </source>
</evidence>
<keyword evidence="5" id="KW-0539">Nucleus</keyword>
<dbReference type="Gene3D" id="3.70.10.10">
    <property type="match status" value="2"/>
</dbReference>
<evidence type="ECO:0000256" key="5">
    <source>
        <dbReference type="ARBA" id="ARBA00023242"/>
    </source>
</evidence>
<protein>
    <submittedName>
        <fullName evidence="7">Uncharacterized protein</fullName>
    </submittedName>
</protein>
<dbReference type="InterPro" id="IPR046938">
    <property type="entry name" value="DNA_clamp_sf"/>
</dbReference>
<dbReference type="PRINTS" id="PR01245">
    <property type="entry name" value="RAD1REC1"/>
</dbReference>
<name>A0A8K0NT07_9TREE</name>
<dbReference type="Pfam" id="PF02144">
    <property type="entry name" value="Rad1"/>
    <property type="match status" value="1"/>
</dbReference>
<feature type="region of interest" description="Disordered" evidence="6">
    <location>
        <begin position="78"/>
        <end position="127"/>
    </location>
</feature>
<evidence type="ECO:0000313" key="8">
    <source>
        <dbReference type="Proteomes" id="UP000812966"/>
    </source>
</evidence>
<evidence type="ECO:0000256" key="4">
    <source>
        <dbReference type="ARBA" id="ARBA00023204"/>
    </source>
</evidence>
<organism evidence="7 8">
    <name type="scientific">Filobasidium floriforme</name>
    <dbReference type="NCBI Taxonomy" id="5210"/>
    <lineage>
        <taxon>Eukaryota</taxon>
        <taxon>Fungi</taxon>
        <taxon>Dikarya</taxon>
        <taxon>Basidiomycota</taxon>
        <taxon>Agaricomycotina</taxon>
        <taxon>Tremellomycetes</taxon>
        <taxon>Filobasidiales</taxon>
        <taxon>Filobasidiaceae</taxon>
        <taxon>Filobasidium</taxon>
    </lineage>
</organism>
<keyword evidence="4" id="KW-0234">DNA repair</keyword>
<gene>
    <name evidence="7" type="ORF">FFLO_00765</name>
</gene>
<dbReference type="GO" id="GO:0030896">
    <property type="term" value="C:checkpoint clamp complex"/>
    <property type="evidence" value="ECO:0007669"/>
    <property type="project" value="TreeGrafter"/>
</dbReference>
<dbReference type="AlphaFoldDB" id="A0A8K0NT07"/>
<comment type="subcellular location">
    <subcellularLocation>
        <location evidence="1">Nucleus</location>
    </subcellularLocation>
</comment>
<sequence length="414" mass="45662">MALQHRPVLEIETYDVRPLARLLRGIAFQQRAVVTLSGAGLAFQVEDTRAMVAVAYVSKALFDKFSFFPKTITRRRRRRYRAGASSNPFNDSDGPQTPSRRGTTQSQLPGYDDADSSSEEEEEDDPASCVFEVNLSNLSECLNIYGHANIVNSSGTEDFGFSSGRGKRFGGGAGGNEGHLGKGNNNNNSAMLGSLGNPHGCTSLLMTWIGPGWPLKLTLRDDEPNTPMTSCELTLLTPEESNEEQFNQDQMLFHVIMKATWLKEAIGDLDSSCSKITIIAGPPLPEEERLREEQLDQHGPNGRNGSGRKARERAGIFRLQAKGDFGTTELDYPNDRDVMDVFICTEKLSFSYNFGLFSQANRALQAAIKVSLRIDDEGFLSLQMMMPPPVGKRLDNSSDSGIIEFKLTALQEED</sequence>
<evidence type="ECO:0000313" key="7">
    <source>
        <dbReference type="EMBL" id="KAG7571253.1"/>
    </source>
</evidence>
<dbReference type="EMBL" id="JABELV010000009">
    <property type="protein sequence ID" value="KAG7571253.1"/>
    <property type="molecule type" value="Genomic_DNA"/>
</dbReference>
<evidence type="ECO:0000256" key="6">
    <source>
        <dbReference type="SAM" id="MobiDB-lite"/>
    </source>
</evidence>
<dbReference type="SUPFAM" id="SSF55979">
    <property type="entry name" value="DNA clamp"/>
    <property type="match status" value="1"/>
</dbReference>
<dbReference type="OrthoDB" id="337581at2759"/>
<accession>A0A8K0NT07</accession>
<feature type="compositionally biased region" description="Acidic residues" evidence="6">
    <location>
        <begin position="112"/>
        <end position="126"/>
    </location>
</feature>
<reference evidence="7" key="1">
    <citation type="submission" date="2020-04" db="EMBL/GenBank/DDBJ databases">
        <title>Analysis of mating type loci in Filobasidium floriforme.</title>
        <authorList>
            <person name="Nowrousian M."/>
        </authorList>
    </citation>
    <scope>NUCLEOTIDE SEQUENCE</scope>
    <source>
        <strain evidence="7">CBS 6242</strain>
    </source>
</reference>
<dbReference type="PANTHER" id="PTHR10870">
    <property type="entry name" value="CELL CYCLE CHECKPOINT PROTEIN RAD1"/>
    <property type="match status" value="1"/>
</dbReference>
<keyword evidence="3" id="KW-0227">DNA damage</keyword>
<feature type="compositionally biased region" description="Polar residues" evidence="6">
    <location>
        <begin position="84"/>
        <end position="108"/>
    </location>
</feature>
<dbReference type="GO" id="GO:0006281">
    <property type="term" value="P:DNA repair"/>
    <property type="evidence" value="ECO:0007669"/>
    <property type="project" value="UniProtKB-KW"/>
</dbReference>
<evidence type="ECO:0000256" key="3">
    <source>
        <dbReference type="ARBA" id="ARBA00022763"/>
    </source>
</evidence>
<comment type="similarity">
    <text evidence="2">Belongs to the rad1 family.</text>
</comment>
<proteinExistence type="inferred from homology"/>
<dbReference type="GO" id="GO:0000077">
    <property type="term" value="P:DNA damage checkpoint signaling"/>
    <property type="evidence" value="ECO:0007669"/>
    <property type="project" value="InterPro"/>
</dbReference>
<feature type="region of interest" description="Disordered" evidence="6">
    <location>
        <begin position="291"/>
        <end position="310"/>
    </location>
</feature>